<evidence type="ECO:0000256" key="1">
    <source>
        <dbReference type="ARBA" id="ARBA00004863"/>
    </source>
</evidence>
<sequence>MKKMTITAVSYLNTKPLLYGLLQSPIANSIDLSLDIPSMCAQKLLTGEADLGLVPVAVIPDIPNARIISDYCIGTNRYVKTVGIYADQPIETLTDLYLDHHSRTSVALSKVLLRDHWKLSPRLLPASDGYIDKIGGSVGGVVIGDRTIGLEERFAYFYDLGNAWYEFKQLPFVFAAWVSNRKIPDAFLQPFNEALKTGVEAIPQLMYLLNTPNDHFDLEQYFTKNINYELDAPKKQALEVFLGMLTGKPVRHQELVGL</sequence>
<evidence type="ECO:0000313" key="5">
    <source>
        <dbReference type="EMBL" id="PHN07609.1"/>
    </source>
</evidence>
<evidence type="ECO:0000313" key="6">
    <source>
        <dbReference type="Proteomes" id="UP000223913"/>
    </source>
</evidence>
<dbReference type="HAMAP" id="MF_00995">
    <property type="entry name" value="MqnA"/>
    <property type="match status" value="1"/>
</dbReference>
<proteinExistence type="inferred from homology"/>
<dbReference type="Proteomes" id="UP000223913">
    <property type="component" value="Unassembled WGS sequence"/>
</dbReference>
<keyword evidence="3 4" id="KW-0456">Lyase</keyword>
<dbReference type="UniPathway" id="UPA00079"/>
<dbReference type="InterPro" id="IPR030868">
    <property type="entry name" value="MqnA"/>
</dbReference>
<evidence type="ECO:0000256" key="2">
    <source>
        <dbReference type="ARBA" id="ARBA00022428"/>
    </source>
</evidence>
<dbReference type="Gene3D" id="3.40.190.10">
    <property type="entry name" value="Periplasmic binding protein-like II"/>
    <property type="match status" value="2"/>
</dbReference>
<comment type="catalytic activity">
    <reaction evidence="4">
        <text>chorismate = 3-[(1-carboxyvinyl)-oxy]benzoate + H2O</text>
        <dbReference type="Rhea" id="RHEA:40051"/>
        <dbReference type="ChEBI" id="CHEBI:15377"/>
        <dbReference type="ChEBI" id="CHEBI:29748"/>
        <dbReference type="ChEBI" id="CHEBI:76981"/>
        <dbReference type="EC" id="4.2.1.151"/>
    </reaction>
</comment>
<dbReference type="InterPro" id="IPR003773">
    <property type="entry name" value="Menaquinone_biosynth"/>
</dbReference>
<protein>
    <recommendedName>
        <fullName evidence="4">Chorismate dehydratase</fullName>
        <ecNumber evidence="4">4.2.1.151</ecNumber>
    </recommendedName>
    <alternativeName>
        <fullName evidence="4">Menaquinone biosynthetic enzyme MqnA</fullName>
    </alternativeName>
</protein>
<dbReference type="EMBL" id="PDUD01000009">
    <property type="protein sequence ID" value="PHN07609.1"/>
    <property type="molecule type" value="Genomic_DNA"/>
</dbReference>
<comment type="caution">
    <text evidence="5">The sequence shown here is derived from an EMBL/GenBank/DDBJ whole genome shotgun (WGS) entry which is preliminary data.</text>
</comment>
<dbReference type="OrthoDB" id="9810112at2"/>
<comment type="function">
    <text evidence="4">Catalyzes the dehydration of chorismate into 3-[(1-carboxyvinyl)oxy]benzoate, a step in the biosynthesis of menaquinone (MK, vitamin K2).</text>
</comment>
<reference evidence="5 6" key="1">
    <citation type="submission" date="2017-10" db="EMBL/GenBank/DDBJ databases">
        <title>The draft genome sequence of Lewinella nigricans NBRC 102662.</title>
        <authorList>
            <person name="Wang K."/>
        </authorList>
    </citation>
    <scope>NUCLEOTIDE SEQUENCE [LARGE SCALE GENOMIC DNA]</scope>
    <source>
        <strain evidence="5 6">NBRC 102662</strain>
    </source>
</reference>
<evidence type="ECO:0000256" key="4">
    <source>
        <dbReference type="HAMAP-Rule" id="MF_00995"/>
    </source>
</evidence>
<keyword evidence="6" id="KW-1185">Reference proteome</keyword>
<dbReference type="GO" id="GO:0016836">
    <property type="term" value="F:hydro-lyase activity"/>
    <property type="evidence" value="ECO:0007669"/>
    <property type="project" value="UniProtKB-UniRule"/>
</dbReference>
<dbReference type="EC" id="4.2.1.151" evidence="4"/>
<gene>
    <name evidence="4" type="primary">mqnA</name>
    <name evidence="5" type="ORF">CRP01_05775</name>
</gene>
<dbReference type="CDD" id="cd13634">
    <property type="entry name" value="PBP2_Sco4506"/>
    <property type="match status" value="1"/>
</dbReference>
<dbReference type="SUPFAM" id="SSF53850">
    <property type="entry name" value="Periplasmic binding protein-like II"/>
    <property type="match status" value="1"/>
</dbReference>
<dbReference type="Pfam" id="PF02621">
    <property type="entry name" value="VitK2_biosynth"/>
    <property type="match status" value="1"/>
</dbReference>
<comment type="pathway">
    <text evidence="1 4">Quinol/quinone metabolism; menaquinone biosynthesis.</text>
</comment>
<accession>A0A2D0NHF7</accession>
<organism evidence="5 6">
    <name type="scientific">Flavilitoribacter nigricans (strain ATCC 23147 / DSM 23189 / NBRC 102662 / NCIMB 1420 / SS-2)</name>
    <name type="common">Lewinella nigricans</name>
    <dbReference type="NCBI Taxonomy" id="1122177"/>
    <lineage>
        <taxon>Bacteria</taxon>
        <taxon>Pseudomonadati</taxon>
        <taxon>Bacteroidota</taxon>
        <taxon>Saprospiria</taxon>
        <taxon>Saprospirales</taxon>
        <taxon>Lewinellaceae</taxon>
        <taxon>Flavilitoribacter</taxon>
    </lineage>
</organism>
<dbReference type="AlphaFoldDB" id="A0A2D0NHF7"/>
<evidence type="ECO:0000256" key="3">
    <source>
        <dbReference type="ARBA" id="ARBA00023239"/>
    </source>
</evidence>
<dbReference type="PANTHER" id="PTHR37690:SF1">
    <property type="entry name" value="CHORISMATE DEHYDRATASE"/>
    <property type="match status" value="1"/>
</dbReference>
<dbReference type="GO" id="GO:0009234">
    <property type="term" value="P:menaquinone biosynthetic process"/>
    <property type="evidence" value="ECO:0007669"/>
    <property type="project" value="UniProtKB-UniRule"/>
</dbReference>
<dbReference type="PANTHER" id="PTHR37690">
    <property type="entry name" value="CHORISMATE DEHYDRATASE"/>
    <property type="match status" value="1"/>
</dbReference>
<keyword evidence="2 4" id="KW-0474">Menaquinone biosynthesis</keyword>
<name>A0A2D0NHF7_FLAN2</name>
<comment type="similarity">
    <text evidence="4">Belongs to the MqnA/MqnD family. MqnA subfamily.</text>
</comment>